<evidence type="ECO:0000256" key="7">
    <source>
        <dbReference type="ARBA" id="ARBA00022723"/>
    </source>
</evidence>
<accession>A0A6J1RUK5</accession>
<evidence type="ECO:0000256" key="8">
    <source>
        <dbReference type="ARBA" id="ARBA00022763"/>
    </source>
</evidence>
<evidence type="ECO:0000256" key="5">
    <source>
        <dbReference type="ARBA" id="ARBA00019422"/>
    </source>
</evidence>
<keyword evidence="7 15" id="KW-0479">Metal-binding</keyword>
<protein>
    <recommendedName>
        <fullName evidence="5 15">Non-structural maintenance of chromosomes element 1 homolog</fullName>
        <ecNumber evidence="4 15">2.3.2.27</ecNumber>
    </recommendedName>
</protein>
<name>A0A6J1RUK5_FRAOC</name>
<evidence type="ECO:0000256" key="1">
    <source>
        <dbReference type="ARBA" id="ARBA00000900"/>
    </source>
</evidence>
<dbReference type="Gene3D" id="1.10.10.10">
    <property type="entry name" value="Winged helix-like DNA-binding domain superfamily/Winged helix DNA-binding domain"/>
    <property type="match status" value="1"/>
</dbReference>
<keyword evidence="18" id="KW-1185">Reference proteome</keyword>
<dbReference type="GeneID" id="113202157"/>
<keyword evidence="13 15" id="KW-0234">DNA repair</keyword>
<dbReference type="EC" id="2.3.2.27" evidence="4 15"/>
<evidence type="ECO:0000256" key="14">
    <source>
        <dbReference type="ARBA" id="ARBA00023242"/>
    </source>
</evidence>
<keyword evidence="8 15" id="KW-0227">DNA damage</keyword>
<comment type="subcellular location">
    <subcellularLocation>
        <location evidence="2 15">Nucleus</location>
    </subcellularLocation>
</comment>
<dbReference type="InterPro" id="IPR014857">
    <property type="entry name" value="Nse1_RING_C4HC3-type"/>
</dbReference>
<comment type="catalytic activity">
    <reaction evidence="1 15">
        <text>S-ubiquitinyl-[E2 ubiquitin-conjugating enzyme]-L-cysteine + [acceptor protein]-L-lysine = [E2 ubiquitin-conjugating enzyme]-L-cysteine + N(6)-ubiquitinyl-[acceptor protein]-L-lysine.</text>
        <dbReference type="EC" id="2.3.2.27"/>
    </reaction>
</comment>
<keyword evidence="11 15" id="KW-0862">Zinc</keyword>
<dbReference type="AlphaFoldDB" id="A0A6J1RUK5"/>
<evidence type="ECO:0000256" key="16">
    <source>
        <dbReference type="SAM" id="MobiDB-lite"/>
    </source>
</evidence>
<evidence type="ECO:0000313" key="18">
    <source>
        <dbReference type="Proteomes" id="UP000504606"/>
    </source>
</evidence>
<evidence type="ECO:0000256" key="13">
    <source>
        <dbReference type="ARBA" id="ARBA00023204"/>
    </source>
</evidence>
<evidence type="ECO:0000256" key="10">
    <source>
        <dbReference type="ARBA" id="ARBA00022786"/>
    </source>
</evidence>
<evidence type="ECO:0000256" key="6">
    <source>
        <dbReference type="ARBA" id="ARBA00022679"/>
    </source>
</evidence>
<evidence type="ECO:0000256" key="3">
    <source>
        <dbReference type="ARBA" id="ARBA00010258"/>
    </source>
</evidence>
<reference evidence="19" key="1">
    <citation type="submission" date="2025-08" db="UniProtKB">
        <authorList>
            <consortium name="RefSeq"/>
        </authorList>
    </citation>
    <scope>IDENTIFICATION</scope>
    <source>
        <tissue evidence="19">Whole organism</tissue>
    </source>
</reference>
<dbReference type="Proteomes" id="UP000504606">
    <property type="component" value="Unplaced"/>
</dbReference>
<dbReference type="OrthoDB" id="185455at2759"/>
<keyword evidence="12 15" id="KW-0233">DNA recombination</keyword>
<dbReference type="GO" id="GO:0061630">
    <property type="term" value="F:ubiquitin protein ligase activity"/>
    <property type="evidence" value="ECO:0007669"/>
    <property type="project" value="UniProtKB-EC"/>
</dbReference>
<sequence length="308" mass="34914">MAGSGYNDLHRMYLQALMSRAIISRTSAIRLLKEVSLLLGYRTPIKDDDVTETIAEINRKISEFGQEIKEIRAEKDGQQFVVLVNVVDNSSIFEKLNHTYTLKEREMFRLLLEAVVMAGTYGSVSTMDALHLNVPNMKAGDIQDTIDKLISDQWFIETDSGILVPAPRLIAEFDTYLKHNFHDHVTVCLCNNVVFYGVQCPQCDAISHTHCFLTFNKRQQPHERKCPSCKTIIHNEANGNDSGEDEEETPRQRKRHSSQGAGRPRKSKTPDTPLNTPAVHVREAADAGEPMDTTPVPTRPRRKRRNDQ</sequence>
<dbReference type="RefSeq" id="XP_026272043.1">
    <property type="nucleotide sequence ID" value="XM_026416258.2"/>
</dbReference>
<comment type="subunit">
    <text evidence="15">Component of the Smc5-Smc6 complex.</text>
</comment>
<dbReference type="KEGG" id="foc:113202157"/>
<keyword evidence="14 15" id="KW-0539">Nucleus</keyword>
<feature type="region of interest" description="Disordered" evidence="16">
    <location>
        <begin position="233"/>
        <end position="308"/>
    </location>
</feature>
<proteinExistence type="inferred from homology"/>
<dbReference type="InterPro" id="IPR036388">
    <property type="entry name" value="WH-like_DNA-bd_sf"/>
</dbReference>
<keyword evidence="10 15" id="KW-0833">Ubl conjugation pathway</keyword>
<dbReference type="InterPro" id="IPR011513">
    <property type="entry name" value="Nse1"/>
</dbReference>
<evidence type="ECO:0000313" key="19">
    <source>
        <dbReference type="RefSeq" id="XP_026272043.1"/>
    </source>
</evidence>
<dbReference type="Pfam" id="PF07574">
    <property type="entry name" value="SMC_Nse1"/>
    <property type="match status" value="1"/>
</dbReference>
<dbReference type="GO" id="GO:0008270">
    <property type="term" value="F:zinc ion binding"/>
    <property type="evidence" value="ECO:0007669"/>
    <property type="project" value="UniProtKB-KW"/>
</dbReference>
<feature type="domain" description="Non-structural maintenance of chromosomes element 1 RING C4HC3-type" evidence="17">
    <location>
        <begin position="189"/>
        <end position="229"/>
    </location>
</feature>
<evidence type="ECO:0000259" key="17">
    <source>
        <dbReference type="Pfam" id="PF08746"/>
    </source>
</evidence>
<evidence type="ECO:0000256" key="12">
    <source>
        <dbReference type="ARBA" id="ARBA00023172"/>
    </source>
</evidence>
<dbReference type="Gene3D" id="3.30.40.10">
    <property type="entry name" value="Zinc/RING finger domain, C3HC4 (zinc finger)"/>
    <property type="match status" value="1"/>
</dbReference>
<dbReference type="GO" id="GO:0005634">
    <property type="term" value="C:nucleus"/>
    <property type="evidence" value="ECO:0007669"/>
    <property type="project" value="UniProtKB-SubCell"/>
</dbReference>
<dbReference type="Gene3D" id="3.90.1150.220">
    <property type="match status" value="1"/>
</dbReference>
<evidence type="ECO:0000256" key="4">
    <source>
        <dbReference type="ARBA" id="ARBA00012483"/>
    </source>
</evidence>
<dbReference type="GO" id="GO:0000724">
    <property type="term" value="P:double-strand break repair via homologous recombination"/>
    <property type="evidence" value="ECO:0007669"/>
    <property type="project" value="TreeGrafter"/>
</dbReference>
<feature type="compositionally biased region" description="Basic residues" evidence="16">
    <location>
        <begin position="299"/>
        <end position="308"/>
    </location>
</feature>
<dbReference type="PANTHER" id="PTHR20973:SF0">
    <property type="entry name" value="NON-STRUCTURAL MAINTENANCE OF CHROMOSOMES ELEMENT 1 HOMOLOG"/>
    <property type="match status" value="1"/>
</dbReference>
<evidence type="ECO:0000256" key="9">
    <source>
        <dbReference type="ARBA" id="ARBA00022771"/>
    </source>
</evidence>
<evidence type="ECO:0000256" key="11">
    <source>
        <dbReference type="ARBA" id="ARBA00022833"/>
    </source>
</evidence>
<keyword evidence="9 15" id="KW-0863">Zinc-finger</keyword>
<keyword evidence="6 15" id="KW-0808">Transferase</keyword>
<dbReference type="InterPro" id="IPR013083">
    <property type="entry name" value="Znf_RING/FYVE/PHD"/>
</dbReference>
<evidence type="ECO:0000256" key="2">
    <source>
        <dbReference type="ARBA" id="ARBA00004123"/>
    </source>
</evidence>
<feature type="compositionally biased region" description="Basic residues" evidence="16">
    <location>
        <begin position="252"/>
        <end position="267"/>
    </location>
</feature>
<comment type="similarity">
    <text evidence="3 15">Belongs to the NSE1 family.</text>
</comment>
<organism evidence="18 19">
    <name type="scientific">Frankliniella occidentalis</name>
    <name type="common">Western flower thrips</name>
    <name type="synonym">Euthrips occidentalis</name>
    <dbReference type="NCBI Taxonomy" id="133901"/>
    <lineage>
        <taxon>Eukaryota</taxon>
        <taxon>Metazoa</taxon>
        <taxon>Ecdysozoa</taxon>
        <taxon>Arthropoda</taxon>
        <taxon>Hexapoda</taxon>
        <taxon>Insecta</taxon>
        <taxon>Pterygota</taxon>
        <taxon>Neoptera</taxon>
        <taxon>Paraneoptera</taxon>
        <taxon>Thysanoptera</taxon>
        <taxon>Terebrantia</taxon>
        <taxon>Thripoidea</taxon>
        <taxon>Thripidae</taxon>
        <taxon>Frankliniella</taxon>
    </lineage>
</organism>
<dbReference type="GO" id="GO:0030915">
    <property type="term" value="C:Smc5-Smc6 complex"/>
    <property type="evidence" value="ECO:0007669"/>
    <property type="project" value="UniProtKB-UniRule"/>
</dbReference>
<dbReference type="Pfam" id="PF08746">
    <property type="entry name" value="zf-RING-like"/>
    <property type="match status" value="1"/>
</dbReference>
<dbReference type="PANTHER" id="PTHR20973">
    <property type="entry name" value="NON-SMC ELEMENT 1-RELATED"/>
    <property type="match status" value="1"/>
</dbReference>
<evidence type="ECO:0000256" key="15">
    <source>
        <dbReference type="RuleBase" id="RU368018"/>
    </source>
</evidence>
<gene>
    <name evidence="19" type="primary">LOC113202157</name>
</gene>